<dbReference type="EMBL" id="AP022871">
    <property type="protein sequence ID" value="BCB89506.1"/>
    <property type="molecule type" value="Genomic_DNA"/>
</dbReference>
<dbReference type="Pfam" id="PF01614">
    <property type="entry name" value="IclR_C"/>
    <property type="match status" value="1"/>
</dbReference>
<organism evidence="6 7">
    <name type="scientific">Phytohabitans suffuscus</name>
    <dbReference type="NCBI Taxonomy" id="624315"/>
    <lineage>
        <taxon>Bacteria</taxon>
        <taxon>Bacillati</taxon>
        <taxon>Actinomycetota</taxon>
        <taxon>Actinomycetes</taxon>
        <taxon>Micromonosporales</taxon>
        <taxon>Micromonosporaceae</taxon>
    </lineage>
</organism>
<evidence type="ECO:0000259" key="5">
    <source>
        <dbReference type="PROSITE" id="PS51078"/>
    </source>
</evidence>
<dbReference type="GO" id="GO:0045892">
    <property type="term" value="P:negative regulation of DNA-templated transcription"/>
    <property type="evidence" value="ECO:0007669"/>
    <property type="project" value="TreeGrafter"/>
</dbReference>
<sequence>MIGRAMSLLTAFGPHDAELSLAELGRRTGVPKPTVHRLVVELDRWGIVERTPRGVRLGMRLFELGQLAPRQRGLREAALPFLNDLYQATRETVHLAVLDGVEVVYVEKLTARGGPVVPSLAGGRMPAYCTGVGKALLAFSPPEVLRAVVAAGLPRRTRHTIVMPGLLEREIDAVRQRGVAFEHEESTPGIVCAACPVLGQDGRAVAAISITGWATALDTTRVSAAVRTAALGLSRQLGTGVPRADHRHPGRV</sequence>
<evidence type="ECO:0000256" key="2">
    <source>
        <dbReference type="ARBA" id="ARBA00023125"/>
    </source>
</evidence>
<evidence type="ECO:0000256" key="3">
    <source>
        <dbReference type="ARBA" id="ARBA00023163"/>
    </source>
</evidence>
<dbReference type="PROSITE" id="PS51077">
    <property type="entry name" value="HTH_ICLR"/>
    <property type="match status" value="1"/>
</dbReference>
<keyword evidence="2" id="KW-0238">DNA-binding</keyword>
<proteinExistence type="predicted"/>
<dbReference type="InterPro" id="IPR014757">
    <property type="entry name" value="Tscrpt_reg_IclR_C"/>
</dbReference>
<dbReference type="AlphaFoldDB" id="A0A6F8YTY0"/>
<evidence type="ECO:0000256" key="1">
    <source>
        <dbReference type="ARBA" id="ARBA00023015"/>
    </source>
</evidence>
<reference evidence="6 7" key="2">
    <citation type="submission" date="2020-03" db="EMBL/GenBank/DDBJ databases">
        <authorList>
            <person name="Ichikawa N."/>
            <person name="Kimura A."/>
            <person name="Kitahashi Y."/>
            <person name="Uohara A."/>
        </authorList>
    </citation>
    <scope>NUCLEOTIDE SEQUENCE [LARGE SCALE GENOMIC DNA]</scope>
    <source>
        <strain evidence="6 7">NBRC 105367</strain>
    </source>
</reference>
<dbReference type="GO" id="GO:0003677">
    <property type="term" value="F:DNA binding"/>
    <property type="evidence" value="ECO:0007669"/>
    <property type="project" value="UniProtKB-KW"/>
</dbReference>
<reference evidence="6 7" key="1">
    <citation type="submission" date="2020-03" db="EMBL/GenBank/DDBJ databases">
        <title>Whole genome shotgun sequence of Phytohabitans suffuscus NBRC 105367.</title>
        <authorList>
            <person name="Komaki H."/>
            <person name="Tamura T."/>
        </authorList>
    </citation>
    <scope>NUCLEOTIDE SEQUENCE [LARGE SCALE GENOMIC DNA]</scope>
    <source>
        <strain evidence="6 7">NBRC 105367</strain>
    </source>
</reference>
<dbReference type="PROSITE" id="PS51078">
    <property type="entry name" value="ICLR_ED"/>
    <property type="match status" value="1"/>
</dbReference>
<accession>A0A6F8YTY0</accession>
<dbReference type="PANTHER" id="PTHR30136">
    <property type="entry name" value="HELIX-TURN-HELIX TRANSCRIPTIONAL REGULATOR, ICLR FAMILY"/>
    <property type="match status" value="1"/>
</dbReference>
<protein>
    <submittedName>
        <fullName evidence="6">IclR family transcriptional regulator</fullName>
    </submittedName>
</protein>
<dbReference type="Pfam" id="PF09339">
    <property type="entry name" value="HTH_IclR"/>
    <property type="match status" value="1"/>
</dbReference>
<dbReference type="KEGG" id="psuu:Psuf_068190"/>
<dbReference type="InterPro" id="IPR005471">
    <property type="entry name" value="Tscrpt_reg_IclR_N"/>
</dbReference>
<dbReference type="Gene3D" id="1.10.10.10">
    <property type="entry name" value="Winged helix-like DNA-binding domain superfamily/Winged helix DNA-binding domain"/>
    <property type="match status" value="1"/>
</dbReference>
<dbReference type="PANTHER" id="PTHR30136:SF24">
    <property type="entry name" value="HTH-TYPE TRANSCRIPTIONAL REPRESSOR ALLR"/>
    <property type="match status" value="1"/>
</dbReference>
<name>A0A6F8YTY0_9ACTN</name>
<keyword evidence="7" id="KW-1185">Reference proteome</keyword>
<dbReference type="SUPFAM" id="SSF46785">
    <property type="entry name" value="Winged helix' DNA-binding domain"/>
    <property type="match status" value="1"/>
</dbReference>
<evidence type="ECO:0000313" key="6">
    <source>
        <dbReference type="EMBL" id="BCB89506.1"/>
    </source>
</evidence>
<gene>
    <name evidence="6" type="ORF">Psuf_068190</name>
</gene>
<evidence type="ECO:0000313" key="7">
    <source>
        <dbReference type="Proteomes" id="UP000503011"/>
    </source>
</evidence>
<dbReference type="GO" id="GO:0003700">
    <property type="term" value="F:DNA-binding transcription factor activity"/>
    <property type="evidence" value="ECO:0007669"/>
    <property type="project" value="TreeGrafter"/>
</dbReference>
<dbReference type="InterPro" id="IPR050707">
    <property type="entry name" value="HTH_MetabolicPath_Reg"/>
</dbReference>
<feature type="domain" description="IclR-ED" evidence="5">
    <location>
        <begin position="60"/>
        <end position="239"/>
    </location>
</feature>
<dbReference type="SUPFAM" id="SSF55781">
    <property type="entry name" value="GAF domain-like"/>
    <property type="match status" value="1"/>
</dbReference>
<evidence type="ECO:0000259" key="4">
    <source>
        <dbReference type="PROSITE" id="PS51077"/>
    </source>
</evidence>
<dbReference type="SMART" id="SM00346">
    <property type="entry name" value="HTH_ICLR"/>
    <property type="match status" value="1"/>
</dbReference>
<dbReference type="Gene3D" id="3.30.450.40">
    <property type="match status" value="1"/>
</dbReference>
<feature type="domain" description="HTH iclR-type" evidence="4">
    <location>
        <begin position="1"/>
        <end position="59"/>
    </location>
</feature>
<dbReference type="Proteomes" id="UP000503011">
    <property type="component" value="Chromosome"/>
</dbReference>
<dbReference type="InterPro" id="IPR036388">
    <property type="entry name" value="WH-like_DNA-bd_sf"/>
</dbReference>
<keyword evidence="3" id="KW-0804">Transcription</keyword>
<keyword evidence="1" id="KW-0805">Transcription regulation</keyword>
<dbReference type="InterPro" id="IPR029016">
    <property type="entry name" value="GAF-like_dom_sf"/>
</dbReference>
<dbReference type="InterPro" id="IPR036390">
    <property type="entry name" value="WH_DNA-bd_sf"/>
</dbReference>